<keyword evidence="2 6" id="KW-0645">Protease</keyword>
<name>A0A1I2H416_9BACT</name>
<keyword evidence="5 6" id="KW-0720">Serine protease</keyword>
<evidence type="ECO:0000256" key="1">
    <source>
        <dbReference type="ARBA" id="ARBA00008764"/>
    </source>
</evidence>
<comment type="similarity">
    <text evidence="1 6">Belongs to the peptidase S1B family.</text>
</comment>
<dbReference type="InterPro" id="IPR009003">
    <property type="entry name" value="Peptidase_S1_PA"/>
</dbReference>
<dbReference type="EMBL" id="FOMX01000038">
    <property type="protein sequence ID" value="SFF24885.1"/>
    <property type="molecule type" value="Genomic_DNA"/>
</dbReference>
<keyword evidence="9" id="KW-1185">Reference proteome</keyword>
<organism evidence="8 9">
    <name type="scientific">Nannocystis exedens</name>
    <dbReference type="NCBI Taxonomy" id="54"/>
    <lineage>
        <taxon>Bacteria</taxon>
        <taxon>Pseudomonadati</taxon>
        <taxon>Myxococcota</taxon>
        <taxon>Polyangia</taxon>
        <taxon>Nannocystales</taxon>
        <taxon>Nannocystaceae</taxon>
        <taxon>Nannocystis</taxon>
    </lineage>
</organism>
<feature type="region of interest" description="Disordered" evidence="7">
    <location>
        <begin position="19"/>
        <end position="43"/>
    </location>
</feature>
<dbReference type="PRINTS" id="PR00839">
    <property type="entry name" value="V8PROTEASE"/>
</dbReference>
<proteinExistence type="inferred from homology"/>
<evidence type="ECO:0000256" key="2">
    <source>
        <dbReference type="ARBA" id="ARBA00022670"/>
    </source>
</evidence>
<feature type="compositionally biased region" description="Basic and acidic residues" evidence="7">
    <location>
        <begin position="19"/>
        <end position="30"/>
    </location>
</feature>
<dbReference type="EC" id="3.4.21.-" evidence="6"/>
<protein>
    <recommendedName>
        <fullName evidence="6">Serine protease</fullName>
        <ecNumber evidence="6">3.4.21.-</ecNumber>
    </recommendedName>
</protein>
<keyword evidence="3" id="KW-0732">Signal</keyword>
<evidence type="ECO:0000256" key="3">
    <source>
        <dbReference type="ARBA" id="ARBA00022729"/>
    </source>
</evidence>
<dbReference type="InterPro" id="IPR008256">
    <property type="entry name" value="Peptidase_S1B"/>
</dbReference>
<accession>A0A1I2H416</accession>
<dbReference type="GO" id="GO:0006508">
    <property type="term" value="P:proteolysis"/>
    <property type="evidence" value="ECO:0007669"/>
    <property type="project" value="UniProtKB-KW"/>
</dbReference>
<dbReference type="InterPro" id="IPR043504">
    <property type="entry name" value="Peptidase_S1_PA_chymotrypsin"/>
</dbReference>
<dbReference type="GO" id="GO:0008236">
    <property type="term" value="F:serine-type peptidase activity"/>
    <property type="evidence" value="ECO:0007669"/>
    <property type="project" value="UniProtKB-KW"/>
</dbReference>
<dbReference type="Gene3D" id="2.40.10.10">
    <property type="entry name" value="Trypsin-like serine proteases"/>
    <property type="match status" value="2"/>
</dbReference>
<evidence type="ECO:0000256" key="4">
    <source>
        <dbReference type="ARBA" id="ARBA00022801"/>
    </source>
</evidence>
<dbReference type="SUPFAM" id="SSF50494">
    <property type="entry name" value="Trypsin-like serine proteases"/>
    <property type="match status" value="1"/>
</dbReference>
<dbReference type="AlphaFoldDB" id="A0A1I2H416"/>
<keyword evidence="4 6" id="KW-0378">Hydrolase</keyword>
<reference evidence="9" key="1">
    <citation type="submission" date="2016-10" db="EMBL/GenBank/DDBJ databases">
        <authorList>
            <person name="Varghese N."/>
            <person name="Submissions S."/>
        </authorList>
    </citation>
    <scope>NUCLEOTIDE SEQUENCE [LARGE SCALE GENOMIC DNA]</scope>
    <source>
        <strain evidence="9">ATCC 25963</strain>
    </source>
</reference>
<dbReference type="Proteomes" id="UP000199400">
    <property type="component" value="Unassembled WGS sequence"/>
</dbReference>
<evidence type="ECO:0000313" key="8">
    <source>
        <dbReference type="EMBL" id="SFF24885.1"/>
    </source>
</evidence>
<evidence type="ECO:0000313" key="9">
    <source>
        <dbReference type="Proteomes" id="UP000199400"/>
    </source>
</evidence>
<evidence type="ECO:0000256" key="7">
    <source>
        <dbReference type="SAM" id="MobiDB-lite"/>
    </source>
</evidence>
<dbReference type="STRING" id="54.SAMN02745121_07722"/>
<evidence type="ECO:0000256" key="5">
    <source>
        <dbReference type="ARBA" id="ARBA00022825"/>
    </source>
</evidence>
<gene>
    <name evidence="8" type="ORF">SAMN02745121_07722</name>
</gene>
<dbReference type="Pfam" id="PF13365">
    <property type="entry name" value="Trypsin_2"/>
    <property type="match status" value="1"/>
</dbReference>
<sequence length="340" mass="37453">MNATSHLAALSYEELVRELDARQRSRRPEDGQGLPPPDPATREALAGADDAQVLALARRLEFRGEGDGGGASTIYGRDNRRDIYTLSSPAHLRAAATAAAFVPLAAMTRRGPRFVLATQEYGPSLPLCPWERFYRQPTVAVGTGFLVAEDVLATAGHLAVESHLWGPGREPLTAFVFGFQMLDPGRARTVIDADDVYFPRRVLLREWTTQGPDWGLIQLDRPARGRPIAAVRHHGQVADRARLYMLGYPCGLPEKYVGGARVYANSAPSYFDADLDAYEINSGSPVFNAADDVVEGIAVRGNPRGDFRFRSKDNCFVSLRLPDWMAEEACTRTTEFARFL</sequence>
<evidence type="ECO:0000256" key="6">
    <source>
        <dbReference type="RuleBase" id="RU004296"/>
    </source>
</evidence>